<organism evidence="2 3">
    <name type="scientific">Caenorhabditis remanei</name>
    <name type="common">Caenorhabditis vulgaris</name>
    <dbReference type="NCBI Taxonomy" id="31234"/>
    <lineage>
        <taxon>Eukaryota</taxon>
        <taxon>Metazoa</taxon>
        <taxon>Ecdysozoa</taxon>
        <taxon>Nematoda</taxon>
        <taxon>Chromadorea</taxon>
        <taxon>Rhabditida</taxon>
        <taxon>Rhabditina</taxon>
        <taxon>Rhabditomorpha</taxon>
        <taxon>Rhabditoidea</taxon>
        <taxon>Rhabditidae</taxon>
        <taxon>Peloderinae</taxon>
        <taxon>Caenorhabditis</taxon>
    </lineage>
</organism>
<evidence type="ECO:0000313" key="2">
    <source>
        <dbReference type="EMBL" id="KAF1746444.1"/>
    </source>
</evidence>
<comment type="caution">
    <text evidence="2">The sequence shown here is derived from an EMBL/GenBank/DDBJ whole genome shotgun (WGS) entry which is preliminary data.</text>
</comment>
<feature type="region of interest" description="Disordered" evidence="1">
    <location>
        <begin position="16"/>
        <end position="77"/>
    </location>
</feature>
<evidence type="ECO:0000256" key="1">
    <source>
        <dbReference type="SAM" id="MobiDB-lite"/>
    </source>
</evidence>
<proteinExistence type="predicted"/>
<sequence>MVDMVTRMPARLIRYRGFNGFPGEKEEDGPTTDGQNKEVGLTGQPNLREGGESSGLPGDPGFKGKAEYPGQNGLADGDRLLRISKTARTRRSFRICQEKEQSELPVFLGQPGQSVPEPVGSPVTPDLHEKDGFE</sequence>
<accession>A0A6A5FV80</accession>
<dbReference type="Proteomes" id="UP000483820">
    <property type="component" value="Chromosome X"/>
</dbReference>
<name>A0A6A5FV80_CAERE</name>
<feature type="region of interest" description="Disordered" evidence="1">
    <location>
        <begin position="104"/>
        <end position="134"/>
    </location>
</feature>
<dbReference type="RefSeq" id="XP_053578687.1">
    <property type="nucleotide sequence ID" value="XM_053735121.1"/>
</dbReference>
<gene>
    <name evidence="2" type="ORF">GCK72_022900</name>
</gene>
<evidence type="ECO:0000313" key="3">
    <source>
        <dbReference type="Proteomes" id="UP000483820"/>
    </source>
</evidence>
<dbReference type="EMBL" id="WUAV01000006">
    <property type="protein sequence ID" value="KAF1746444.1"/>
    <property type="molecule type" value="Genomic_DNA"/>
</dbReference>
<dbReference type="CTD" id="78777594"/>
<protein>
    <submittedName>
        <fullName evidence="2">Uncharacterized protein</fullName>
    </submittedName>
</protein>
<dbReference type="GeneID" id="78777594"/>
<reference evidence="2 3" key="1">
    <citation type="submission" date="2019-12" db="EMBL/GenBank/DDBJ databases">
        <title>Chromosome-level assembly of the Caenorhabditis remanei genome.</title>
        <authorList>
            <person name="Teterina A.A."/>
            <person name="Willis J.H."/>
            <person name="Phillips P.C."/>
        </authorList>
    </citation>
    <scope>NUCLEOTIDE SEQUENCE [LARGE SCALE GENOMIC DNA]</scope>
    <source>
        <strain evidence="2 3">PX506</strain>
        <tissue evidence="2">Whole organism</tissue>
    </source>
</reference>
<dbReference type="AlphaFoldDB" id="A0A6A5FV80"/>
<dbReference type="KEGG" id="crq:GCK72_022900"/>